<dbReference type="Ensembl" id="ENSLLTT00000017145.1">
    <property type="protein sequence ID" value="ENSLLTP00000016522.1"/>
    <property type="gene ID" value="ENSLLTG00000012616.1"/>
</dbReference>
<organism evidence="1 2">
    <name type="scientific">Laticauda laticaudata</name>
    <name type="common">Blue-ringed sea krait</name>
    <name type="synonym">Blue-lipped sea krait</name>
    <dbReference type="NCBI Taxonomy" id="8630"/>
    <lineage>
        <taxon>Eukaryota</taxon>
        <taxon>Metazoa</taxon>
        <taxon>Chordata</taxon>
        <taxon>Craniata</taxon>
        <taxon>Vertebrata</taxon>
        <taxon>Euteleostomi</taxon>
        <taxon>Lepidosauria</taxon>
        <taxon>Squamata</taxon>
        <taxon>Bifurcata</taxon>
        <taxon>Unidentata</taxon>
        <taxon>Episquamata</taxon>
        <taxon>Toxicofera</taxon>
        <taxon>Serpentes</taxon>
        <taxon>Colubroidea</taxon>
        <taxon>Elapidae</taxon>
        <taxon>Laticaudinae</taxon>
        <taxon>Laticauda</taxon>
    </lineage>
</organism>
<accession>A0A8C5WVP0</accession>
<dbReference type="InterPro" id="IPR039938">
    <property type="entry name" value="Sp4-like"/>
</dbReference>
<keyword evidence="2" id="KW-1185">Reference proteome</keyword>
<proteinExistence type="predicted"/>
<evidence type="ECO:0000313" key="1">
    <source>
        <dbReference type="Ensembl" id="ENSLLTP00000016522.1"/>
    </source>
</evidence>
<dbReference type="Proteomes" id="UP000694406">
    <property type="component" value="Unplaced"/>
</dbReference>
<reference evidence="1" key="2">
    <citation type="submission" date="2025-09" db="UniProtKB">
        <authorList>
            <consortium name="Ensembl"/>
        </authorList>
    </citation>
    <scope>IDENTIFICATION</scope>
</reference>
<sequence length="129" mass="14598">MRESTQGRSHSNVLSVGNAFLKNTTLEGIRGSTQERSPTDTSGVIIKPTLGRSHINATNVDDFIVPPQAFEVIHLRLKVTAESIQERNLTNAQNATDVFLKKVLFHTSFIRNFRQRGDSTIVWYAEYFF</sequence>
<dbReference type="PANTHER" id="PTHR14947:SF24">
    <property type="entry name" value="ZINC FINGER PROTEIN 781-RELATED"/>
    <property type="match status" value="1"/>
</dbReference>
<name>A0A8C5WVP0_LATLA</name>
<evidence type="ECO:0000313" key="2">
    <source>
        <dbReference type="Proteomes" id="UP000694406"/>
    </source>
</evidence>
<dbReference type="AlphaFoldDB" id="A0A8C5WVP0"/>
<reference evidence="1" key="1">
    <citation type="submission" date="2025-08" db="UniProtKB">
        <authorList>
            <consortium name="Ensembl"/>
        </authorList>
    </citation>
    <scope>IDENTIFICATION</scope>
</reference>
<protein>
    <submittedName>
        <fullName evidence="1">Uncharacterized protein</fullName>
    </submittedName>
</protein>
<dbReference type="PANTHER" id="PTHR14947">
    <property type="entry name" value="ZINC FINGER PROTEIN"/>
    <property type="match status" value="1"/>
</dbReference>